<proteinExistence type="predicted"/>
<name>A0A8D9BBU4_9HEMI</name>
<evidence type="ECO:0000313" key="1">
    <source>
        <dbReference type="EMBL" id="CAG6780279.1"/>
    </source>
</evidence>
<sequence>MANSKVSSRLKFSDSDYATGAKPLGKKKGIIYSQKDKLKNTFHLILLANVNIEVNSIEKRTILTMKFVESLTFFREFSHILTVTFASIILKYEEVKYTCSSCSILEHSNLNVSKKAKNMRNTSR</sequence>
<protein>
    <submittedName>
        <fullName evidence="1">Uncharacterized protein</fullName>
    </submittedName>
</protein>
<accession>A0A8D9BBU4</accession>
<reference evidence="1" key="1">
    <citation type="submission" date="2021-05" db="EMBL/GenBank/DDBJ databases">
        <authorList>
            <person name="Alioto T."/>
            <person name="Alioto T."/>
            <person name="Gomez Garrido J."/>
        </authorList>
    </citation>
    <scope>NUCLEOTIDE SEQUENCE</scope>
</reference>
<organism evidence="1">
    <name type="scientific">Cacopsylla melanoneura</name>
    <dbReference type="NCBI Taxonomy" id="428564"/>
    <lineage>
        <taxon>Eukaryota</taxon>
        <taxon>Metazoa</taxon>
        <taxon>Ecdysozoa</taxon>
        <taxon>Arthropoda</taxon>
        <taxon>Hexapoda</taxon>
        <taxon>Insecta</taxon>
        <taxon>Pterygota</taxon>
        <taxon>Neoptera</taxon>
        <taxon>Paraneoptera</taxon>
        <taxon>Hemiptera</taxon>
        <taxon>Sternorrhyncha</taxon>
        <taxon>Psylloidea</taxon>
        <taxon>Psyllidae</taxon>
        <taxon>Psyllinae</taxon>
        <taxon>Cacopsylla</taxon>
    </lineage>
</organism>
<dbReference type="EMBL" id="HBUF01617742">
    <property type="protein sequence ID" value="CAG6780279.1"/>
    <property type="molecule type" value="Transcribed_RNA"/>
</dbReference>
<dbReference type="AlphaFoldDB" id="A0A8D9BBU4"/>